<feature type="coiled-coil region" evidence="1">
    <location>
        <begin position="265"/>
        <end position="306"/>
    </location>
</feature>
<name>A0A495RI01_9GAMM</name>
<sequence length="338" mass="36334">MVVECKKISWGSIIAGLFTVIAVSMLLSLLGASMGLAMIEPKSNDPFSGIGTAFIIWTVISFIISLFLGGYVAGRLAANTGLIHGFLVWATTLVVYSIFSAVLGIGMAKMAGSVISTTGSAVGNIASNTGSIIGHSANRAGDAIKDIFSNVEINTDINKIDVKDNINTVLKQTGIDTLQPDYLQNQLTQSSKDIHNAVKSIAMNPNDADQILSNLDKQLKKRVDNLTADTNKDSIIEAIEKNTDMNKQEATKVVDNYLTARKNIQDTVKNRLNDAEQALEKAKTDYNQLKEQAKEKADQIASQTAKLTLWAFFAFLLGAVLSAFGGCLGVRHSSCLLK</sequence>
<dbReference type="EMBL" id="RBWY01000001">
    <property type="protein sequence ID" value="RKS87147.1"/>
    <property type="molecule type" value="Genomic_DNA"/>
</dbReference>
<protein>
    <recommendedName>
        <fullName evidence="5">CAP-Gly protein</fullName>
    </recommendedName>
</protein>
<proteinExistence type="predicted"/>
<dbReference type="OrthoDB" id="2154696at2"/>
<organism evidence="3 4">
    <name type="scientific">Orbus hercynius</name>
    <dbReference type="NCBI Taxonomy" id="593135"/>
    <lineage>
        <taxon>Bacteria</taxon>
        <taxon>Pseudomonadati</taxon>
        <taxon>Pseudomonadota</taxon>
        <taxon>Gammaproteobacteria</taxon>
        <taxon>Orbales</taxon>
        <taxon>Orbaceae</taxon>
        <taxon>Orbus</taxon>
    </lineage>
</organism>
<feature type="transmembrane region" description="Helical" evidence="2">
    <location>
        <begin position="54"/>
        <end position="74"/>
    </location>
</feature>
<dbReference type="RefSeq" id="WP_121144062.1">
    <property type="nucleotide sequence ID" value="NZ_RBWY01000001.1"/>
</dbReference>
<evidence type="ECO:0000313" key="3">
    <source>
        <dbReference type="EMBL" id="RKS87147.1"/>
    </source>
</evidence>
<accession>A0A495RI01</accession>
<feature type="transmembrane region" description="Helical" evidence="2">
    <location>
        <begin position="86"/>
        <end position="108"/>
    </location>
</feature>
<evidence type="ECO:0000256" key="2">
    <source>
        <dbReference type="SAM" id="Phobius"/>
    </source>
</evidence>
<gene>
    <name evidence="3" type="ORF">DES39_0362</name>
</gene>
<keyword evidence="4" id="KW-1185">Reference proteome</keyword>
<keyword evidence="2" id="KW-0812">Transmembrane</keyword>
<comment type="caution">
    <text evidence="3">The sequence shown here is derived from an EMBL/GenBank/DDBJ whole genome shotgun (WGS) entry which is preliminary data.</text>
</comment>
<keyword evidence="2" id="KW-1133">Transmembrane helix</keyword>
<evidence type="ECO:0008006" key="5">
    <source>
        <dbReference type="Google" id="ProtNLM"/>
    </source>
</evidence>
<evidence type="ECO:0000256" key="1">
    <source>
        <dbReference type="SAM" id="Coils"/>
    </source>
</evidence>
<keyword evidence="1" id="KW-0175">Coiled coil</keyword>
<feature type="transmembrane region" description="Helical" evidence="2">
    <location>
        <begin position="12"/>
        <end position="34"/>
    </location>
</feature>
<evidence type="ECO:0000313" key="4">
    <source>
        <dbReference type="Proteomes" id="UP000278542"/>
    </source>
</evidence>
<dbReference type="AlphaFoldDB" id="A0A495RI01"/>
<reference evidence="3 4" key="1">
    <citation type="submission" date="2018-10" db="EMBL/GenBank/DDBJ databases">
        <title>Genomic Encyclopedia of Type Strains, Phase IV (KMG-IV): sequencing the most valuable type-strain genomes for metagenomic binning, comparative biology and taxonomic classification.</title>
        <authorList>
            <person name="Goeker M."/>
        </authorList>
    </citation>
    <scope>NUCLEOTIDE SEQUENCE [LARGE SCALE GENOMIC DNA]</scope>
    <source>
        <strain evidence="3 4">DSM 22228</strain>
    </source>
</reference>
<dbReference type="Proteomes" id="UP000278542">
    <property type="component" value="Unassembled WGS sequence"/>
</dbReference>
<keyword evidence="2" id="KW-0472">Membrane</keyword>
<feature type="transmembrane region" description="Helical" evidence="2">
    <location>
        <begin position="309"/>
        <end position="330"/>
    </location>
</feature>